<dbReference type="CDD" id="cd00048">
    <property type="entry name" value="DSRM_SF"/>
    <property type="match status" value="1"/>
</dbReference>
<evidence type="ECO:0000313" key="2">
    <source>
        <dbReference type="Proteomes" id="UP000604046"/>
    </source>
</evidence>
<reference evidence="1" key="1">
    <citation type="submission" date="2021-02" db="EMBL/GenBank/DDBJ databases">
        <authorList>
            <person name="Dougan E. K."/>
            <person name="Rhodes N."/>
            <person name="Thang M."/>
            <person name="Chan C."/>
        </authorList>
    </citation>
    <scope>NUCLEOTIDE SEQUENCE</scope>
</reference>
<keyword evidence="2" id="KW-1185">Reference proteome</keyword>
<dbReference type="EMBL" id="CAJNDS010000265">
    <property type="protein sequence ID" value="CAE7035533.1"/>
    <property type="molecule type" value="Genomic_DNA"/>
</dbReference>
<evidence type="ECO:0000313" key="1">
    <source>
        <dbReference type="EMBL" id="CAE7035533.1"/>
    </source>
</evidence>
<dbReference type="Proteomes" id="UP000604046">
    <property type="component" value="Unassembled WGS sequence"/>
</dbReference>
<organism evidence="1 2">
    <name type="scientific">Symbiodinium natans</name>
    <dbReference type="NCBI Taxonomy" id="878477"/>
    <lineage>
        <taxon>Eukaryota</taxon>
        <taxon>Sar</taxon>
        <taxon>Alveolata</taxon>
        <taxon>Dinophyceae</taxon>
        <taxon>Suessiales</taxon>
        <taxon>Symbiodiniaceae</taxon>
        <taxon>Symbiodinium</taxon>
    </lineage>
</organism>
<accession>A0A812IEK1</accession>
<dbReference type="AlphaFoldDB" id="A0A812IEK1"/>
<name>A0A812IEK1_9DINO</name>
<comment type="caution">
    <text evidence="1">The sequence shown here is derived from an EMBL/GenBank/DDBJ whole genome shotgun (WGS) entry which is preliminary data.</text>
</comment>
<sequence>MALPSGEKRRRDDRIGYVRHLMQLYTGASGRGDHVQKNYQPLDGPEGGGWLCTLSVPRYSSATYSGVGKNKKEALEAAASHCVLHFGKRCFGCQRGEGQEEVQKMLTCLIVCLGDLDVCRNGGADSLHEAAWKVADMPKLGQAAEAALWVLHIREGLLVQIPPNVSLCIA</sequence>
<proteinExistence type="predicted"/>
<gene>
    <name evidence="1" type="ORF">SNAT2548_LOCUS4308</name>
</gene>
<protein>
    <submittedName>
        <fullName evidence="1">Uncharacterized protein</fullName>
    </submittedName>
</protein>